<comment type="caution">
    <text evidence="1">The sequence shown here is derived from an EMBL/GenBank/DDBJ whole genome shotgun (WGS) entry which is preliminary data.</text>
</comment>
<proteinExistence type="predicted"/>
<reference evidence="1 2" key="1">
    <citation type="submission" date="2016-10" db="EMBL/GenBank/DDBJ databases">
        <title>The Draft Genome Sequence of the Potato Rhizosphere Bacteria Ochrobactrum sp. IPA7.2.</title>
        <authorList>
            <person name="Gogoleva N.E."/>
            <person name="Khlopko Y.A."/>
            <person name="Burygin G.L."/>
            <person name="Plotnikov A.O."/>
        </authorList>
    </citation>
    <scope>NUCLEOTIDE SEQUENCE [LARGE SCALE GENOMIC DNA]</scope>
    <source>
        <strain evidence="1 2">IPA7.2</strain>
    </source>
</reference>
<protein>
    <submittedName>
        <fullName evidence="1">Uncharacterized protein</fullName>
    </submittedName>
</protein>
<dbReference type="Proteomes" id="UP000182985">
    <property type="component" value="Unassembled WGS sequence"/>
</dbReference>
<evidence type="ECO:0000313" key="1">
    <source>
        <dbReference type="EMBL" id="OIS92495.1"/>
    </source>
</evidence>
<organism evidence="1 2">
    <name type="scientific">Brucella cytisi</name>
    <dbReference type="NCBI Taxonomy" id="407152"/>
    <lineage>
        <taxon>Bacteria</taxon>
        <taxon>Pseudomonadati</taxon>
        <taxon>Pseudomonadota</taxon>
        <taxon>Alphaproteobacteria</taxon>
        <taxon>Hyphomicrobiales</taxon>
        <taxon>Brucellaceae</taxon>
        <taxon>Brucella/Ochrobactrum group</taxon>
        <taxon>Brucella</taxon>
    </lineage>
</organism>
<dbReference type="AlphaFoldDB" id="A0A1J6HWB2"/>
<sequence length="69" mass="7910">MIQNDNNERPVLFRPFLLSGLFCNRLEQSRTKNGSDHGKDAVSNIYLLVVTHYPTQSCFALLLEVLQML</sequence>
<accession>A0A1J6HWB2</accession>
<keyword evidence="2" id="KW-1185">Reference proteome</keyword>
<name>A0A1J6HWB2_9HYPH</name>
<gene>
    <name evidence="1" type="ORF">BLA27_16375</name>
</gene>
<evidence type="ECO:0000313" key="2">
    <source>
        <dbReference type="Proteomes" id="UP000182985"/>
    </source>
</evidence>
<dbReference type="EMBL" id="MOEC01000016">
    <property type="protein sequence ID" value="OIS92495.1"/>
    <property type="molecule type" value="Genomic_DNA"/>
</dbReference>